<dbReference type="Proteomes" id="UP000190935">
    <property type="component" value="Chromosome I"/>
</dbReference>
<protein>
    <submittedName>
        <fullName evidence="1">Uncharacterized protein</fullName>
    </submittedName>
</protein>
<dbReference type="OrthoDB" id="2327304at2"/>
<dbReference type="EMBL" id="JQBK01000004">
    <property type="protein sequence ID" value="KRN87378.1"/>
    <property type="molecule type" value="Genomic_DNA"/>
</dbReference>
<dbReference type="Proteomes" id="UP000051491">
    <property type="component" value="Unassembled WGS sequence"/>
</dbReference>
<sequence>MSKQNNMTLLAERQVRPNPLFDPKALAKFVAENDDLIFAKVDRQAMWLFPSGQLVQSNKENNQKRRVCHYYIKYYFRYIGMKNVLKIEQENQHVFNNLVTKGVGVVNLVPETMAALKGDDQDLTEQQKQFLRVNKYKLYSYVKNHPITAKYLAKAAKI</sequence>
<dbReference type="PATRIC" id="fig|89059.3.peg.1516"/>
<evidence type="ECO:0000313" key="2">
    <source>
        <dbReference type="EMBL" id="SFV41730.1"/>
    </source>
</evidence>
<dbReference type="GeneID" id="95350388"/>
<proteinExistence type="predicted"/>
<evidence type="ECO:0000313" key="4">
    <source>
        <dbReference type="Proteomes" id="UP000190935"/>
    </source>
</evidence>
<name>A0A0R2KD61_9LACO</name>
<dbReference type="AlphaFoldDB" id="A0A0R2KD61"/>
<accession>A0A0R2KD61</accession>
<reference evidence="4" key="2">
    <citation type="submission" date="2016-11" db="EMBL/GenBank/DDBJ databases">
        <authorList>
            <person name="Papadimitriou K."/>
        </authorList>
    </citation>
    <scope>NUCLEOTIDE SEQUENCE [LARGE SCALE GENOMIC DNA]</scope>
    <source>
        <strain evidence="4">ACA-DC 1533</strain>
    </source>
</reference>
<evidence type="ECO:0000313" key="3">
    <source>
        <dbReference type="Proteomes" id="UP000051491"/>
    </source>
</evidence>
<dbReference type="KEGG" id="laca:LAC1533_2304"/>
<dbReference type="STRING" id="89059.LAC1533_2304"/>
<evidence type="ECO:0000313" key="1">
    <source>
        <dbReference type="EMBL" id="KRN87378.1"/>
    </source>
</evidence>
<dbReference type="EMBL" id="LT630287">
    <property type="protein sequence ID" value="SFV41730.1"/>
    <property type="molecule type" value="Genomic_DNA"/>
</dbReference>
<reference evidence="2" key="3">
    <citation type="submission" date="2016-11" db="EMBL/GenBank/DDBJ databases">
        <authorList>
            <person name="Jaros S."/>
            <person name="Januszkiewicz K."/>
            <person name="Wedrychowicz H."/>
        </authorList>
    </citation>
    <scope>NUCLEOTIDE SEQUENCE [LARGE SCALE GENOMIC DNA]</scope>
    <source>
        <strain evidence="2">ACA-DC 1533</strain>
    </source>
</reference>
<gene>
    <name evidence="1" type="ORF">IV43_GL001413</name>
    <name evidence="2" type="ORF">LAC1533_2304</name>
</gene>
<dbReference type="RefSeq" id="WP_010495905.1">
    <property type="nucleotide sequence ID" value="NZ_JQBK01000004.1"/>
</dbReference>
<organism evidence="1 3">
    <name type="scientific">Ligilactobacillus acidipiscis</name>
    <dbReference type="NCBI Taxonomy" id="89059"/>
    <lineage>
        <taxon>Bacteria</taxon>
        <taxon>Bacillati</taxon>
        <taxon>Bacillota</taxon>
        <taxon>Bacilli</taxon>
        <taxon>Lactobacillales</taxon>
        <taxon>Lactobacillaceae</taxon>
        <taxon>Ligilactobacillus</taxon>
    </lineage>
</organism>
<reference evidence="1 3" key="1">
    <citation type="journal article" date="2015" name="Genome Announc.">
        <title>Expanding the biotechnology potential of lactobacilli through comparative genomics of 213 strains and associated genera.</title>
        <authorList>
            <person name="Sun Z."/>
            <person name="Harris H.M."/>
            <person name="McCann A."/>
            <person name="Guo C."/>
            <person name="Argimon S."/>
            <person name="Zhang W."/>
            <person name="Yang X."/>
            <person name="Jeffery I.B."/>
            <person name="Cooney J.C."/>
            <person name="Kagawa T.F."/>
            <person name="Liu W."/>
            <person name="Song Y."/>
            <person name="Salvetti E."/>
            <person name="Wrobel A."/>
            <person name="Rasinkangas P."/>
            <person name="Parkhill J."/>
            <person name="Rea M.C."/>
            <person name="O'Sullivan O."/>
            <person name="Ritari J."/>
            <person name="Douillard F.P."/>
            <person name="Paul Ross R."/>
            <person name="Yang R."/>
            <person name="Briner A.E."/>
            <person name="Felis G.E."/>
            <person name="de Vos W.M."/>
            <person name="Barrangou R."/>
            <person name="Klaenhammer T.R."/>
            <person name="Caufield P.W."/>
            <person name="Cui Y."/>
            <person name="Zhang H."/>
            <person name="O'Toole P.W."/>
        </authorList>
    </citation>
    <scope>NUCLEOTIDE SEQUENCE [LARGE SCALE GENOMIC DNA]</scope>
    <source>
        <strain evidence="1 3">DSM 15353</strain>
    </source>
</reference>